<evidence type="ECO:0000313" key="7">
    <source>
        <dbReference type="EMBL" id="TGZ46771.1"/>
    </source>
</evidence>
<organism evidence="7 8">
    <name type="scientific">Temnothorax longispinosus</name>
    <dbReference type="NCBI Taxonomy" id="300112"/>
    <lineage>
        <taxon>Eukaryota</taxon>
        <taxon>Metazoa</taxon>
        <taxon>Ecdysozoa</taxon>
        <taxon>Arthropoda</taxon>
        <taxon>Hexapoda</taxon>
        <taxon>Insecta</taxon>
        <taxon>Pterygota</taxon>
        <taxon>Neoptera</taxon>
        <taxon>Endopterygota</taxon>
        <taxon>Hymenoptera</taxon>
        <taxon>Apocrita</taxon>
        <taxon>Aculeata</taxon>
        <taxon>Formicoidea</taxon>
        <taxon>Formicidae</taxon>
        <taxon>Myrmicinae</taxon>
        <taxon>Temnothorax</taxon>
    </lineage>
</organism>
<evidence type="ECO:0000256" key="1">
    <source>
        <dbReference type="ARBA" id="ARBA00004173"/>
    </source>
</evidence>
<evidence type="ECO:0000256" key="4">
    <source>
        <dbReference type="ARBA" id="ARBA00022803"/>
    </source>
</evidence>
<dbReference type="InterPro" id="IPR040395">
    <property type="entry name" value="TTC19"/>
</dbReference>
<keyword evidence="4" id="KW-0802">TPR repeat</keyword>
<dbReference type="Pfam" id="PF13424">
    <property type="entry name" value="TPR_12"/>
    <property type="match status" value="1"/>
</dbReference>
<dbReference type="Proteomes" id="UP000310200">
    <property type="component" value="Unassembled WGS sequence"/>
</dbReference>
<keyword evidence="8" id="KW-1185">Reference proteome</keyword>
<comment type="subcellular location">
    <subcellularLocation>
        <location evidence="1">Mitochondrion</location>
    </subcellularLocation>
</comment>
<accession>A0A4S2KBQ3</accession>
<dbReference type="PANTHER" id="PTHR13143">
    <property type="entry name" value="TETRATRICOPEPTIDE REPEAT PROTEIN 19"/>
    <property type="match status" value="1"/>
</dbReference>
<dbReference type="STRING" id="300112.A0A4S2KBQ3"/>
<reference evidence="7 8" key="1">
    <citation type="journal article" date="2019" name="Philos. Trans. R. Soc. Lond., B, Biol. Sci.">
        <title>Ant behaviour and brain gene expression of defending hosts depend on the ecological success of the intruding social parasite.</title>
        <authorList>
            <person name="Kaur R."/>
            <person name="Stoldt M."/>
            <person name="Jongepier E."/>
            <person name="Feldmeyer B."/>
            <person name="Menzel F."/>
            <person name="Bornberg-Bauer E."/>
            <person name="Foitzik S."/>
        </authorList>
    </citation>
    <scope>NUCLEOTIDE SEQUENCE [LARGE SCALE GENOMIC DNA]</scope>
    <source>
        <tissue evidence="7">Whole body</tissue>
    </source>
</reference>
<evidence type="ECO:0000256" key="5">
    <source>
        <dbReference type="ARBA" id="ARBA00022946"/>
    </source>
</evidence>
<dbReference type="SMART" id="SM00028">
    <property type="entry name" value="TPR"/>
    <property type="match status" value="5"/>
</dbReference>
<gene>
    <name evidence="7" type="ORF">DBV15_05478</name>
</gene>
<protein>
    <submittedName>
        <fullName evidence="7">Uncharacterized protein</fullName>
    </submittedName>
</protein>
<keyword evidence="5" id="KW-0809">Transit peptide</keyword>
<comment type="similarity">
    <text evidence="2">Belongs to the TTC19 family.</text>
</comment>
<evidence type="ECO:0000256" key="2">
    <source>
        <dbReference type="ARBA" id="ARBA00008219"/>
    </source>
</evidence>
<dbReference type="InterPro" id="IPR011990">
    <property type="entry name" value="TPR-like_helical_dom_sf"/>
</dbReference>
<sequence length="362" mass="41424">MYRLNSVSRVSRCALSNVSFIRSATNARRDVLHVYKNTSVKPPRFCARIDRCRFNDGHRPQGRRSRMLLAVSLPTLILNYIYDIENTDEEVPEVIMTIKRAVLLIQKGECDKAEQMLHVALRQAQTVQHYDAVTYIYDVMANLAFDTGNYRKAENLFVSVLQRLMSNGAAEDDIRVVHISLKMAKIFEHLSETKKAEQGYKFCMEHLKSHVEKDPDNEDAVLLQGMAFDWYGRFLLAQSRHTEAFNYFLQAYNICKKMNGEEHEQTVVLLNDLGTISCIRGEYDEAIKYLSAAAKIGENLPDMVDLGSIHVNLGNVLLKKGLYDEAKKSCQRGRKIAKSRDDNNSFLEADECLKEVKRLLSL</sequence>
<proteinExistence type="inferred from homology"/>
<dbReference type="InterPro" id="IPR019734">
    <property type="entry name" value="TPR_rpt"/>
</dbReference>
<dbReference type="GO" id="GO:0034551">
    <property type="term" value="P:mitochondrial respiratory chain complex III assembly"/>
    <property type="evidence" value="ECO:0007669"/>
    <property type="project" value="InterPro"/>
</dbReference>
<name>A0A4S2KBQ3_9HYME</name>
<dbReference type="Gene3D" id="1.25.40.10">
    <property type="entry name" value="Tetratricopeptide repeat domain"/>
    <property type="match status" value="2"/>
</dbReference>
<evidence type="ECO:0000256" key="3">
    <source>
        <dbReference type="ARBA" id="ARBA00022737"/>
    </source>
</evidence>
<dbReference type="GO" id="GO:0005743">
    <property type="term" value="C:mitochondrial inner membrane"/>
    <property type="evidence" value="ECO:0007669"/>
    <property type="project" value="TreeGrafter"/>
</dbReference>
<evidence type="ECO:0000313" key="8">
    <source>
        <dbReference type="Proteomes" id="UP000310200"/>
    </source>
</evidence>
<dbReference type="AlphaFoldDB" id="A0A4S2KBQ3"/>
<keyword evidence="3" id="KW-0677">Repeat</keyword>
<keyword evidence="6" id="KW-0496">Mitochondrion</keyword>
<evidence type="ECO:0000256" key="6">
    <source>
        <dbReference type="ARBA" id="ARBA00023128"/>
    </source>
</evidence>
<dbReference type="Pfam" id="PF13181">
    <property type="entry name" value="TPR_8"/>
    <property type="match status" value="1"/>
</dbReference>
<dbReference type="EMBL" id="QBLH01002819">
    <property type="protein sequence ID" value="TGZ46771.1"/>
    <property type="molecule type" value="Genomic_DNA"/>
</dbReference>
<dbReference type="SUPFAM" id="SSF48452">
    <property type="entry name" value="TPR-like"/>
    <property type="match status" value="2"/>
</dbReference>
<dbReference type="PANTHER" id="PTHR13143:SF6">
    <property type="entry name" value="TETRATRICOPEPTIDE REPEAT PROTEIN 19, MITOCHONDRIAL"/>
    <property type="match status" value="1"/>
</dbReference>
<comment type="caution">
    <text evidence="7">The sequence shown here is derived from an EMBL/GenBank/DDBJ whole genome shotgun (WGS) entry which is preliminary data.</text>
</comment>